<dbReference type="PROSITE" id="PS01031">
    <property type="entry name" value="SHSP"/>
    <property type="match status" value="1"/>
</dbReference>
<gene>
    <name evidence="4" type="ORF">MUG84_11830</name>
</gene>
<dbReference type="SUPFAM" id="SSF49764">
    <property type="entry name" value="HSP20-like chaperones"/>
    <property type="match status" value="1"/>
</dbReference>
<dbReference type="RefSeq" id="WP_244725222.1">
    <property type="nucleotide sequence ID" value="NZ_JALIRP010000004.1"/>
</dbReference>
<dbReference type="CDD" id="cd06471">
    <property type="entry name" value="ACD_LpsHSP_like"/>
    <property type="match status" value="1"/>
</dbReference>
<accession>A0A9X2B592</accession>
<evidence type="ECO:0000259" key="3">
    <source>
        <dbReference type="PROSITE" id="PS01031"/>
    </source>
</evidence>
<dbReference type="Gene3D" id="2.60.40.790">
    <property type="match status" value="1"/>
</dbReference>
<evidence type="ECO:0000313" key="5">
    <source>
        <dbReference type="Proteomes" id="UP001139347"/>
    </source>
</evidence>
<dbReference type="PANTHER" id="PTHR11527">
    <property type="entry name" value="HEAT-SHOCK PROTEIN 20 FAMILY MEMBER"/>
    <property type="match status" value="1"/>
</dbReference>
<proteinExistence type="inferred from homology"/>
<dbReference type="InterPro" id="IPR008978">
    <property type="entry name" value="HSP20-like_chaperone"/>
</dbReference>
<organism evidence="4 5">
    <name type="scientific">Paenibacillus mangrovi</name>
    <dbReference type="NCBI Taxonomy" id="2931978"/>
    <lineage>
        <taxon>Bacteria</taxon>
        <taxon>Bacillati</taxon>
        <taxon>Bacillota</taxon>
        <taxon>Bacilli</taxon>
        <taxon>Bacillales</taxon>
        <taxon>Paenibacillaceae</taxon>
        <taxon>Paenibacillus</taxon>
    </lineage>
</organism>
<evidence type="ECO:0000256" key="1">
    <source>
        <dbReference type="PROSITE-ProRule" id="PRU00285"/>
    </source>
</evidence>
<dbReference type="AlphaFoldDB" id="A0A9X2B592"/>
<evidence type="ECO:0000256" key="2">
    <source>
        <dbReference type="RuleBase" id="RU003616"/>
    </source>
</evidence>
<comment type="similarity">
    <text evidence="1 2">Belongs to the small heat shock protein (HSP20) family.</text>
</comment>
<name>A0A9X2B592_9BACL</name>
<comment type="caution">
    <text evidence="4">The sequence shown here is derived from an EMBL/GenBank/DDBJ whole genome shotgun (WGS) entry which is preliminary data.</text>
</comment>
<sequence length="145" mass="16906">MSDLIPFNKRTDAFLSSMMKSFNDMFESAGISELGAKSFRTDIRETENAYYIEAELPGFDKKDIQIEMKGQYLTISAIRNDVKEIKNDIEKVIHQERHYGEFIRRFYVDRADEDQIKAKLEHGVLKIVVPKVATAEEGRKRIRIE</sequence>
<dbReference type="Pfam" id="PF00011">
    <property type="entry name" value="HSP20"/>
    <property type="match status" value="1"/>
</dbReference>
<dbReference type="InterPro" id="IPR031107">
    <property type="entry name" value="Small_HSP"/>
</dbReference>
<dbReference type="InterPro" id="IPR002068">
    <property type="entry name" value="A-crystallin/Hsp20_dom"/>
</dbReference>
<keyword evidence="5" id="KW-1185">Reference proteome</keyword>
<feature type="domain" description="SHSP" evidence="3">
    <location>
        <begin position="32"/>
        <end position="145"/>
    </location>
</feature>
<dbReference type="Proteomes" id="UP001139347">
    <property type="component" value="Unassembled WGS sequence"/>
</dbReference>
<reference evidence="4" key="1">
    <citation type="submission" date="2022-04" db="EMBL/GenBank/DDBJ databases">
        <title>Paenibacillus mangrovi sp. nov., a novel endophytic bacterium isolated from bark of Kandelia candel.</title>
        <authorList>
            <person name="Tuo L."/>
        </authorList>
    </citation>
    <scope>NUCLEOTIDE SEQUENCE</scope>
    <source>
        <strain evidence="4">KQZ6P-2</strain>
    </source>
</reference>
<dbReference type="EMBL" id="JALIRP010000004">
    <property type="protein sequence ID" value="MCJ8012422.1"/>
    <property type="molecule type" value="Genomic_DNA"/>
</dbReference>
<evidence type="ECO:0000313" key="4">
    <source>
        <dbReference type="EMBL" id="MCJ8012422.1"/>
    </source>
</evidence>
<protein>
    <submittedName>
        <fullName evidence="4">Hsp20/alpha crystallin family protein</fullName>
    </submittedName>
</protein>